<sequence>MPVIRIKEKKCVAIDEQIIPFTGKCKQKQVVKGKPNPEGIKVFLMANPNGPLLICTCTKEEHLQKQQCSLLEYPDAGAKKDQLYLDIPQPVAIKKYNSYMGGIDLLDIIIGKYPMRGRTGKWTSTSSPLPLRLAEQEEALPETSHRKRKLVEPIPHVSKRMKDAHHLDAPETATLAKKDRKPPTRKKRKVDSWVIQLEECRKAAEEKMSEAAKVSADAAKALADAAMLTAETTKTMAEGQNKILDCPPLGAIVLLVHSGTDRQCPLRRVARWIYVARLRAKAFDREKHS</sequence>
<accession>A0A4C1XVZ0</accession>
<feature type="region of interest" description="Disordered" evidence="1">
    <location>
        <begin position="160"/>
        <end position="189"/>
    </location>
</feature>
<reference evidence="2 3" key="1">
    <citation type="journal article" date="2019" name="Commun. Biol.">
        <title>The bagworm genome reveals a unique fibroin gene that provides high tensile strength.</title>
        <authorList>
            <person name="Kono N."/>
            <person name="Nakamura H."/>
            <person name="Ohtoshi R."/>
            <person name="Tomita M."/>
            <person name="Numata K."/>
            <person name="Arakawa K."/>
        </authorList>
    </citation>
    <scope>NUCLEOTIDE SEQUENCE [LARGE SCALE GENOMIC DNA]</scope>
</reference>
<dbReference type="EMBL" id="BGZK01000954">
    <property type="protein sequence ID" value="GBP66325.1"/>
    <property type="molecule type" value="Genomic_DNA"/>
</dbReference>
<keyword evidence="3" id="KW-1185">Reference proteome</keyword>
<evidence type="ECO:0000313" key="3">
    <source>
        <dbReference type="Proteomes" id="UP000299102"/>
    </source>
</evidence>
<name>A0A4C1XVZ0_EUMVA</name>
<dbReference type="STRING" id="151549.A0A4C1XVZ0"/>
<feature type="compositionally biased region" description="Basic and acidic residues" evidence="1">
    <location>
        <begin position="160"/>
        <end position="169"/>
    </location>
</feature>
<proteinExistence type="predicted"/>
<feature type="compositionally biased region" description="Basic residues" evidence="1">
    <location>
        <begin position="178"/>
        <end position="189"/>
    </location>
</feature>
<protein>
    <recommendedName>
        <fullName evidence="4">PiggyBac transposable element-derived protein domain-containing protein</fullName>
    </recommendedName>
</protein>
<evidence type="ECO:0008006" key="4">
    <source>
        <dbReference type="Google" id="ProtNLM"/>
    </source>
</evidence>
<organism evidence="2 3">
    <name type="scientific">Eumeta variegata</name>
    <name type="common">Bagworm moth</name>
    <name type="synonym">Eumeta japonica</name>
    <dbReference type="NCBI Taxonomy" id="151549"/>
    <lineage>
        <taxon>Eukaryota</taxon>
        <taxon>Metazoa</taxon>
        <taxon>Ecdysozoa</taxon>
        <taxon>Arthropoda</taxon>
        <taxon>Hexapoda</taxon>
        <taxon>Insecta</taxon>
        <taxon>Pterygota</taxon>
        <taxon>Neoptera</taxon>
        <taxon>Endopterygota</taxon>
        <taxon>Lepidoptera</taxon>
        <taxon>Glossata</taxon>
        <taxon>Ditrysia</taxon>
        <taxon>Tineoidea</taxon>
        <taxon>Psychidae</taxon>
        <taxon>Oiketicinae</taxon>
        <taxon>Eumeta</taxon>
    </lineage>
</organism>
<gene>
    <name evidence="2" type="ORF">EVAR_77943_1</name>
</gene>
<evidence type="ECO:0000313" key="2">
    <source>
        <dbReference type="EMBL" id="GBP66325.1"/>
    </source>
</evidence>
<dbReference type="AlphaFoldDB" id="A0A4C1XVZ0"/>
<dbReference type="Proteomes" id="UP000299102">
    <property type="component" value="Unassembled WGS sequence"/>
</dbReference>
<evidence type="ECO:0000256" key="1">
    <source>
        <dbReference type="SAM" id="MobiDB-lite"/>
    </source>
</evidence>
<dbReference type="PANTHER" id="PTHR47272">
    <property type="entry name" value="DDE_TNP_1_7 DOMAIN-CONTAINING PROTEIN"/>
    <property type="match status" value="1"/>
</dbReference>
<comment type="caution">
    <text evidence="2">The sequence shown here is derived from an EMBL/GenBank/DDBJ whole genome shotgun (WGS) entry which is preliminary data.</text>
</comment>